<feature type="compositionally biased region" description="Acidic residues" evidence="1">
    <location>
        <begin position="17"/>
        <end position="28"/>
    </location>
</feature>
<sequence>MEKEKEKEKEEKKEQMSVEEEKEATMDIEEEEGDLLRISEALVVGVVNRPSIPLKDNNLLKILMTAQPVLQVVCCDQHLK</sequence>
<reference evidence="2 3" key="1">
    <citation type="submission" date="2023-10" db="EMBL/GenBank/DDBJ databases">
        <title>Genomes of two closely related lineages of the louse Polyplax serrata with different host specificities.</title>
        <authorList>
            <person name="Martinu J."/>
            <person name="Tarabai H."/>
            <person name="Stefka J."/>
            <person name="Hypsa V."/>
        </authorList>
    </citation>
    <scope>NUCLEOTIDE SEQUENCE [LARGE SCALE GENOMIC DNA]</scope>
    <source>
        <strain evidence="2">HR10_N</strain>
    </source>
</reference>
<feature type="compositionally biased region" description="Basic and acidic residues" evidence="1">
    <location>
        <begin position="1"/>
        <end position="16"/>
    </location>
</feature>
<accession>A0AAN8SEF5</accession>
<dbReference type="EMBL" id="JAWJWE010000001">
    <property type="protein sequence ID" value="KAK6645528.1"/>
    <property type="molecule type" value="Genomic_DNA"/>
</dbReference>
<gene>
    <name evidence="2" type="ORF">RUM43_001805</name>
</gene>
<feature type="region of interest" description="Disordered" evidence="1">
    <location>
        <begin position="1"/>
        <end position="28"/>
    </location>
</feature>
<organism evidence="2 3">
    <name type="scientific">Polyplax serrata</name>
    <name type="common">Common mouse louse</name>
    <dbReference type="NCBI Taxonomy" id="468196"/>
    <lineage>
        <taxon>Eukaryota</taxon>
        <taxon>Metazoa</taxon>
        <taxon>Ecdysozoa</taxon>
        <taxon>Arthropoda</taxon>
        <taxon>Hexapoda</taxon>
        <taxon>Insecta</taxon>
        <taxon>Pterygota</taxon>
        <taxon>Neoptera</taxon>
        <taxon>Paraneoptera</taxon>
        <taxon>Psocodea</taxon>
        <taxon>Troctomorpha</taxon>
        <taxon>Phthiraptera</taxon>
        <taxon>Anoplura</taxon>
        <taxon>Polyplacidae</taxon>
        <taxon>Polyplax</taxon>
    </lineage>
</organism>
<evidence type="ECO:0000313" key="3">
    <source>
        <dbReference type="Proteomes" id="UP001372834"/>
    </source>
</evidence>
<name>A0AAN8SEF5_POLSC</name>
<dbReference type="AlphaFoldDB" id="A0AAN8SEF5"/>
<comment type="caution">
    <text evidence="2">The sequence shown here is derived from an EMBL/GenBank/DDBJ whole genome shotgun (WGS) entry which is preliminary data.</text>
</comment>
<protein>
    <submittedName>
        <fullName evidence="2">Uncharacterized protein</fullName>
    </submittedName>
</protein>
<dbReference type="Proteomes" id="UP001372834">
    <property type="component" value="Unassembled WGS sequence"/>
</dbReference>
<evidence type="ECO:0000313" key="2">
    <source>
        <dbReference type="EMBL" id="KAK6645528.1"/>
    </source>
</evidence>
<evidence type="ECO:0000256" key="1">
    <source>
        <dbReference type="SAM" id="MobiDB-lite"/>
    </source>
</evidence>
<proteinExistence type="predicted"/>